<keyword evidence="6" id="KW-0539">Nucleus</keyword>
<dbReference type="InterPro" id="IPR007219">
    <property type="entry name" value="XnlR_reg_dom"/>
</dbReference>
<accession>A0A0D2ITF0</accession>
<dbReference type="GeneID" id="27709678"/>
<evidence type="ECO:0000256" key="5">
    <source>
        <dbReference type="ARBA" id="ARBA00022833"/>
    </source>
</evidence>
<dbReference type="AlphaFoldDB" id="A0A0D2ITF0"/>
<comment type="subcellular location">
    <subcellularLocation>
        <location evidence="1">Nucleus</location>
    </subcellularLocation>
</comment>
<keyword evidence="9" id="KW-1185">Reference proteome</keyword>
<reference evidence="8 9" key="1">
    <citation type="submission" date="2015-01" db="EMBL/GenBank/DDBJ databases">
        <title>The Genome Sequence of Fonsecaea multimorphosa CBS 102226.</title>
        <authorList>
            <consortium name="The Broad Institute Genomics Platform"/>
            <person name="Cuomo C."/>
            <person name="de Hoog S."/>
            <person name="Gorbushina A."/>
            <person name="Stielow B."/>
            <person name="Teixiera M."/>
            <person name="Abouelleil A."/>
            <person name="Chapman S.B."/>
            <person name="Priest M."/>
            <person name="Young S.K."/>
            <person name="Wortman J."/>
            <person name="Nusbaum C."/>
            <person name="Birren B."/>
        </authorList>
    </citation>
    <scope>NUCLEOTIDE SEQUENCE [LARGE SCALE GENOMIC DNA]</scope>
    <source>
        <strain evidence="8 9">CBS 102226</strain>
    </source>
</reference>
<dbReference type="GO" id="GO:0008270">
    <property type="term" value="F:zinc ion binding"/>
    <property type="evidence" value="ECO:0007669"/>
    <property type="project" value="UniProtKB-KW"/>
</dbReference>
<dbReference type="VEuPathDB" id="FungiDB:Z520_03932"/>
<evidence type="ECO:0000313" key="9">
    <source>
        <dbReference type="Proteomes" id="UP000053411"/>
    </source>
</evidence>
<sequence length="495" mass="55971">MSAEQIVLNHDYPGYPVTGFSMEQCDPIESKCEELRALLKQSGPLVTDSLLATYITRENLIHCTQLFGRHYLRHFPILHVPSFSLIKTPPILLLAVLLVGACYSESLNNATHICRLAMQLLMLVAHEPVGACRTPFQPNANEVQHEATMGIPDLPAILASTTACSVLAGCRNKTASRFVSLYGARIVSMAKRANLFKPTDPPDYHSYTEETFDWRLWVEEETRRRAACKIFCQDVAACIFQRTMPILSPREIDVELPCYEVCWEATSSAECLRLLQTLPSQLRLSTALQNLRSHPAPDEPLFVASAFGMFVLIKGLHSLLYHVGRFSDEFELGKRNGNVPEDSNRVISRLQTDFSAISIEDLAQRAIRSHGNASLRSVNDALDAWRAVLDHRSFRDWGTEDRTFASDPMLFWWLAKLLIVLHHHGDRSSTTTSEFSMPPSSGAEEETKPLFQKRVTKWLSVLRERRQQTTGSFQEEYVPAMIKLAWSQPFGPRHE</sequence>
<dbReference type="EMBL" id="KN848067">
    <property type="protein sequence ID" value="KIY00247.1"/>
    <property type="molecule type" value="Genomic_DNA"/>
</dbReference>
<dbReference type="GO" id="GO:0005634">
    <property type="term" value="C:nucleus"/>
    <property type="evidence" value="ECO:0007669"/>
    <property type="project" value="UniProtKB-SubCell"/>
</dbReference>
<evidence type="ECO:0000259" key="7">
    <source>
        <dbReference type="Pfam" id="PF04082"/>
    </source>
</evidence>
<evidence type="ECO:0000256" key="6">
    <source>
        <dbReference type="ARBA" id="ARBA00023242"/>
    </source>
</evidence>
<keyword evidence="5" id="KW-0862">Zinc</keyword>
<dbReference type="GO" id="GO:0000978">
    <property type="term" value="F:RNA polymerase II cis-regulatory region sequence-specific DNA binding"/>
    <property type="evidence" value="ECO:0007669"/>
    <property type="project" value="InterPro"/>
</dbReference>
<dbReference type="STRING" id="1442371.A0A0D2ITF0"/>
<dbReference type="Proteomes" id="UP000053411">
    <property type="component" value="Unassembled WGS sequence"/>
</dbReference>
<evidence type="ECO:0000256" key="1">
    <source>
        <dbReference type="ARBA" id="ARBA00004123"/>
    </source>
</evidence>
<evidence type="ECO:0000313" key="8">
    <source>
        <dbReference type="EMBL" id="KIY00247.1"/>
    </source>
</evidence>
<dbReference type="PANTHER" id="PTHR40626">
    <property type="entry name" value="MIP31509P"/>
    <property type="match status" value="1"/>
</dbReference>
<organism evidence="8 9">
    <name type="scientific">Fonsecaea multimorphosa CBS 102226</name>
    <dbReference type="NCBI Taxonomy" id="1442371"/>
    <lineage>
        <taxon>Eukaryota</taxon>
        <taxon>Fungi</taxon>
        <taxon>Dikarya</taxon>
        <taxon>Ascomycota</taxon>
        <taxon>Pezizomycotina</taxon>
        <taxon>Eurotiomycetes</taxon>
        <taxon>Chaetothyriomycetidae</taxon>
        <taxon>Chaetothyriales</taxon>
        <taxon>Herpotrichiellaceae</taxon>
        <taxon>Fonsecaea</taxon>
    </lineage>
</organism>
<name>A0A0D2ITF0_9EURO</name>
<keyword evidence="4" id="KW-0863">Zinc-finger</keyword>
<dbReference type="PANTHER" id="PTHR40626:SF11">
    <property type="entry name" value="ZINC FINGER PROTEIN YPR022C"/>
    <property type="match status" value="1"/>
</dbReference>
<evidence type="ECO:0000256" key="2">
    <source>
        <dbReference type="ARBA" id="ARBA00022723"/>
    </source>
</evidence>
<protein>
    <recommendedName>
        <fullName evidence="7">Xylanolytic transcriptional activator regulatory domain-containing protein</fullName>
    </recommendedName>
</protein>
<evidence type="ECO:0000256" key="3">
    <source>
        <dbReference type="ARBA" id="ARBA00022737"/>
    </source>
</evidence>
<keyword evidence="2" id="KW-0479">Metal-binding</keyword>
<proteinExistence type="predicted"/>
<dbReference type="RefSeq" id="XP_016634369.1">
    <property type="nucleotide sequence ID" value="XM_016774442.1"/>
</dbReference>
<dbReference type="GO" id="GO:0006351">
    <property type="term" value="P:DNA-templated transcription"/>
    <property type="evidence" value="ECO:0007669"/>
    <property type="project" value="InterPro"/>
</dbReference>
<feature type="domain" description="Xylanolytic transcriptional activator regulatory" evidence="7">
    <location>
        <begin position="71"/>
        <end position="386"/>
    </location>
</feature>
<gene>
    <name evidence="8" type="ORF">Z520_03932</name>
</gene>
<keyword evidence="3" id="KW-0677">Repeat</keyword>
<evidence type="ECO:0000256" key="4">
    <source>
        <dbReference type="ARBA" id="ARBA00022771"/>
    </source>
</evidence>
<dbReference type="CDD" id="cd12148">
    <property type="entry name" value="fungal_TF_MHR"/>
    <property type="match status" value="1"/>
</dbReference>
<dbReference type="GO" id="GO:0000981">
    <property type="term" value="F:DNA-binding transcription factor activity, RNA polymerase II-specific"/>
    <property type="evidence" value="ECO:0007669"/>
    <property type="project" value="InterPro"/>
</dbReference>
<dbReference type="OrthoDB" id="4157142at2759"/>
<dbReference type="GO" id="GO:0000785">
    <property type="term" value="C:chromatin"/>
    <property type="evidence" value="ECO:0007669"/>
    <property type="project" value="TreeGrafter"/>
</dbReference>
<dbReference type="Pfam" id="PF04082">
    <property type="entry name" value="Fungal_trans"/>
    <property type="match status" value="1"/>
</dbReference>
<dbReference type="InterPro" id="IPR051059">
    <property type="entry name" value="VerF-like"/>
</dbReference>